<dbReference type="InterPro" id="IPR001173">
    <property type="entry name" value="Glyco_trans_2-like"/>
</dbReference>
<evidence type="ECO:0000256" key="1">
    <source>
        <dbReference type="ARBA" id="ARBA00004653"/>
    </source>
</evidence>
<comment type="similarity">
    <text evidence="9">Belongs to the glycosyltransferase 2 family. Plant cellulose synthase-like C subfamily.</text>
</comment>
<dbReference type="Gene3D" id="3.90.550.10">
    <property type="entry name" value="Spore Coat Polysaccharide Biosynthesis Protein SpsA, Chain A"/>
    <property type="match status" value="1"/>
</dbReference>
<evidence type="ECO:0000259" key="12">
    <source>
        <dbReference type="Pfam" id="PF13632"/>
    </source>
</evidence>
<feature type="region of interest" description="Disordered" evidence="10">
    <location>
        <begin position="96"/>
        <end position="115"/>
    </location>
</feature>
<evidence type="ECO:0000256" key="6">
    <source>
        <dbReference type="ARBA" id="ARBA00023034"/>
    </source>
</evidence>
<dbReference type="RefSeq" id="XP_022768603.1">
    <property type="nucleotide sequence ID" value="XM_022912868.1"/>
</dbReference>
<evidence type="ECO:0000256" key="2">
    <source>
        <dbReference type="ARBA" id="ARBA00022676"/>
    </source>
</evidence>
<feature type="domain" description="Glycosyltransferase 2-like" evidence="12">
    <location>
        <begin position="340"/>
        <end position="546"/>
    </location>
</feature>
<dbReference type="Pfam" id="PF13632">
    <property type="entry name" value="Glyco_trans_2_3"/>
    <property type="match status" value="1"/>
</dbReference>
<dbReference type="GO" id="GO:0099402">
    <property type="term" value="P:plant organ development"/>
    <property type="evidence" value="ECO:0007669"/>
    <property type="project" value="UniProtKB-ARBA"/>
</dbReference>
<dbReference type="OrthoDB" id="72851at2759"/>
<feature type="transmembrane region" description="Helical" evidence="11">
    <location>
        <begin position="130"/>
        <end position="147"/>
    </location>
</feature>
<evidence type="ECO:0000256" key="9">
    <source>
        <dbReference type="ARBA" id="ARBA00061151"/>
    </source>
</evidence>
<dbReference type="GO" id="GO:0016757">
    <property type="term" value="F:glycosyltransferase activity"/>
    <property type="evidence" value="ECO:0007669"/>
    <property type="project" value="UniProtKB-KW"/>
</dbReference>
<evidence type="ECO:0000313" key="13">
    <source>
        <dbReference type="Proteomes" id="UP000515121"/>
    </source>
</evidence>
<name>A0A6P6AUW4_DURZI</name>
<evidence type="ECO:0000256" key="5">
    <source>
        <dbReference type="ARBA" id="ARBA00022989"/>
    </source>
</evidence>
<keyword evidence="13" id="KW-1185">Reference proteome</keyword>
<dbReference type="GO" id="GO:0000139">
    <property type="term" value="C:Golgi membrane"/>
    <property type="evidence" value="ECO:0007669"/>
    <property type="project" value="UniProtKB-SubCell"/>
</dbReference>
<dbReference type="GeneID" id="111312526"/>
<evidence type="ECO:0000256" key="10">
    <source>
        <dbReference type="SAM" id="MobiDB-lite"/>
    </source>
</evidence>
<keyword evidence="5 11" id="KW-1133">Transmembrane helix</keyword>
<dbReference type="KEGG" id="dzi:111312526"/>
<evidence type="ECO:0000256" key="3">
    <source>
        <dbReference type="ARBA" id="ARBA00022679"/>
    </source>
</evidence>
<keyword evidence="8" id="KW-0961">Cell wall biogenesis/degradation</keyword>
<organism evidence="13 14">
    <name type="scientific">Durio zibethinus</name>
    <name type="common">Durian</name>
    <dbReference type="NCBI Taxonomy" id="66656"/>
    <lineage>
        <taxon>Eukaryota</taxon>
        <taxon>Viridiplantae</taxon>
        <taxon>Streptophyta</taxon>
        <taxon>Embryophyta</taxon>
        <taxon>Tracheophyta</taxon>
        <taxon>Spermatophyta</taxon>
        <taxon>Magnoliopsida</taxon>
        <taxon>eudicotyledons</taxon>
        <taxon>Gunneridae</taxon>
        <taxon>Pentapetalae</taxon>
        <taxon>rosids</taxon>
        <taxon>malvids</taxon>
        <taxon>Malvales</taxon>
        <taxon>Malvaceae</taxon>
        <taxon>Helicteroideae</taxon>
        <taxon>Durio</taxon>
    </lineage>
</organism>
<reference evidence="14" key="1">
    <citation type="submission" date="2025-08" db="UniProtKB">
        <authorList>
            <consortium name="RefSeq"/>
        </authorList>
    </citation>
    <scope>IDENTIFICATION</scope>
    <source>
        <tissue evidence="14">Fruit stalk</tissue>
    </source>
</reference>
<feature type="transmembrane region" description="Helical" evidence="11">
    <location>
        <begin position="678"/>
        <end position="698"/>
    </location>
</feature>
<keyword evidence="6" id="KW-0333">Golgi apparatus</keyword>
<proteinExistence type="inferred from homology"/>
<dbReference type="PANTHER" id="PTHR32044:SF44">
    <property type="entry name" value="XYLOGLUCAN GLYCOSYLTRANSFERASE 12-RELATED"/>
    <property type="match status" value="1"/>
</dbReference>
<evidence type="ECO:0000313" key="14">
    <source>
        <dbReference type="RefSeq" id="XP_022768603.1"/>
    </source>
</evidence>
<dbReference type="InterPro" id="IPR029044">
    <property type="entry name" value="Nucleotide-diphossugar_trans"/>
</dbReference>
<evidence type="ECO:0000256" key="8">
    <source>
        <dbReference type="ARBA" id="ARBA00023316"/>
    </source>
</evidence>
<dbReference type="GO" id="GO:0071555">
    <property type="term" value="P:cell wall organization"/>
    <property type="evidence" value="ECO:0007669"/>
    <property type="project" value="UniProtKB-KW"/>
</dbReference>
<dbReference type="FunFam" id="3.90.550.10:FF:000007">
    <property type="entry name" value="probable xyloglucan glycosyltransferase 5"/>
    <property type="match status" value="1"/>
</dbReference>
<sequence>MAPPFDWWAKGSHKGTPVVVKMENPNWSMVELEGPSEDDFLIGNTPTGTREKARGKNAKQLTWVLLLKAHRAAGCLTSIASTLVSLGSAIRRRVASGRTDTETDNDNETDNSSSNENKTVKTRFYNCIKVFLWLSLLLLGFEIAAYFKGWHFGAPKLQLQYIFTVPFGVRDLFDWMYSRWVLIRVEYLAPPLQFLANVCIILFLIQSMDRLVLCLGCFWIRLKKIKPIPKQDAVADLESGEKGLFPMVLVQIPMCNEREVYQQSIAAVCNLDWPKSKILIQVLDDSDDPTTQLLIKEEVHKWQQEGAHIVYRHRVIRDGYKAGNLKSAMSCSYVKDYEFVAIFDADFQPNPDFLKRTVPHFKDNEDVGLVQARWSFVNKDENLLTRLQNINLAFHFEVEQQVNGVFINFFGFNGTAGVWRIKALEDSGGWLERTTVEDMDIAVRAHLQGWKFVFLNDVECQCELPESYEAYRKQQHRWHSGPMQLFRLCLPDIIRAKISVWKKFNMIFLFFLLRKLILPFYSFTLFCIILPMTMFVPEAELPAWVVCYIPATMSFLNILPAPKSFPFIVPYLLFENTMSVTKFNAMISGLFQLGSAYEWVVTKKSGRSSEGDLVSLVEKEPKHQRGGSEPNLDEIKIDLQQEQKARKKKHNRIYTKELALAFLLLTASARSLLSAQGIHFYFLLFQGISFLLVGLDLIGEQVL</sequence>
<feature type="transmembrane region" description="Helical" evidence="11">
    <location>
        <begin position="194"/>
        <end position="220"/>
    </location>
</feature>
<keyword evidence="3" id="KW-0808">Transferase</keyword>
<keyword evidence="7 11" id="KW-0472">Membrane</keyword>
<dbReference type="PANTHER" id="PTHR32044">
    <property type="entry name" value="GLUCOMANNAN 4-BETA-MANNOSYLTRANSFERASE 9"/>
    <property type="match status" value="1"/>
</dbReference>
<feature type="transmembrane region" description="Helical" evidence="11">
    <location>
        <begin position="507"/>
        <end position="535"/>
    </location>
</feature>
<accession>A0A6P6AUW4</accession>
<keyword evidence="2" id="KW-0328">Glycosyltransferase</keyword>
<dbReference type="Proteomes" id="UP000515121">
    <property type="component" value="Unplaced"/>
</dbReference>
<keyword evidence="4 11" id="KW-0812">Transmembrane</keyword>
<evidence type="ECO:0000256" key="4">
    <source>
        <dbReference type="ARBA" id="ARBA00022692"/>
    </source>
</evidence>
<dbReference type="GO" id="GO:0048868">
    <property type="term" value="P:pollen tube development"/>
    <property type="evidence" value="ECO:0007669"/>
    <property type="project" value="UniProtKB-ARBA"/>
</dbReference>
<evidence type="ECO:0000256" key="7">
    <source>
        <dbReference type="ARBA" id="ARBA00023136"/>
    </source>
</evidence>
<dbReference type="AlphaFoldDB" id="A0A6P6AUW4"/>
<gene>
    <name evidence="14" type="primary">LOC111312526</name>
</gene>
<comment type="subcellular location">
    <subcellularLocation>
        <location evidence="1">Golgi apparatus membrane</location>
        <topology evidence="1">Multi-pass membrane protein</topology>
    </subcellularLocation>
</comment>
<evidence type="ECO:0000256" key="11">
    <source>
        <dbReference type="SAM" id="Phobius"/>
    </source>
</evidence>
<dbReference type="SUPFAM" id="SSF53448">
    <property type="entry name" value="Nucleotide-diphospho-sugar transferases"/>
    <property type="match status" value="1"/>
</dbReference>
<protein>
    <submittedName>
        <fullName evidence="14">Probable xyloglucan glycosyltransferase 12</fullName>
    </submittedName>
</protein>